<feature type="non-terminal residue" evidence="1">
    <location>
        <position position="1"/>
    </location>
</feature>
<evidence type="ECO:0000313" key="1">
    <source>
        <dbReference type="EMBL" id="MBH9703063.1"/>
    </source>
</evidence>
<protein>
    <submittedName>
        <fullName evidence="1">Aspartate--tRNA ligase</fullName>
    </submittedName>
</protein>
<sequence>IIFFGADREKVVNDAIGALRVKIGHSEFGKKTGLFTAGWQPLWVVDFPMFEYDEEDGRYTAAHHPFTSPKDGHEDFL</sequence>
<evidence type="ECO:0000313" key="2">
    <source>
        <dbReference type="Proteomes" id="UP000645612"/>
    </source>
</evidence>
<name>A0A8I1AU52_BURCE</name>
<dbReference type="GO" id="GO:0016874">
    <property type="term" value="F:ligase activity"/>
    <property type="evidence" value="ECO:0007669"/>
    <property type="project" value="UniProtKB-KW"/>
</dbReference>
<dbReference type="EMBL" id="JAEDXG010000488">
    <property type="protein sequence ID" value="MBH9703063.1"/>
    <property type="molecule type" value="Genomic_DNA"/>
</dbReference>
<dbReference type="Gene3D" id="3.30.930.10">
    <property type="entry name" value="Bira Bifunctional Protein, Domain 2"/>
    <property type="match status" value="1"/>
</dbReference>
<gene>
    <name evidence="1" type="ORF">JAO13_42355</name>
</gene>
<reference evidence="1" key="1">
    <citation type="submission" date="2020-12" db="EMBL/GenBank/DDBJ databases">
        <title>Burkholderia cepacia complex in Mexico.</title>
        <authorList>
            <person name="Estrada P."/>
        </authorList>
    </citation>
    <scope>NUCLEOTIDE SEQUENCE</scope>
    <source>
        <strain evidence="1">871</strain>
    </source>
</reference>
<comment type="caution">
    <text evidence="1">The sequence shown here is derived from an EMBL/GenBank/DDBJ whole genome shotgun (WGS) entry which is preliminary data.</text>
</comment>
<dbReference type="Proteomes" id="UP000645612">
    <property type="component" value="Unassembled WGS sequence"/>
</dbReference>
<dbReference type="InterPro" id="IPR045864">
    <property type="entry name" value="aa-tRNA-synth_II/BPL/LPL"/>
</dbReference>
<keyword evidence="1" id="KW-0436">Ligase</keyword>
<feature type="non-terminal residue" evidence="1">
    <location>
        <position position="77"/>
    </location>
</feature>
<accession>A0A8I1AU52</accession>
<proteinExistence type="predicted"/>
<organism evidence="1 2">
    <name type="scientific">Burkholderia cepacia</name>
    <name type="common">Pseudomonas cepacia</name>
    <dbReference type="NCBI Taxonomy" id="292"/>
    <lineage>
        <taxon>Bacteria</taxon>
        <taxon>Pseudomonadati</taxon>
        <taxon>Pseudomonadota</taxon>
        <taxon>Betaproteobacteria</taxon>
        <taxon>Burkholderiales</taxon>
        <taxon>Burkholderiaceae</taxon>
        <taxon>Burkholderia</taxon>
        <taxon>Burkholderia cepacia complex</taxon>
    </lineage>
</organism>
<dbReference type="AlphaFoldDB" id="A0A8I1AU52"/>